<dbReference type="InterPro" id="IPR036388">
    <property type="entry name" value="WH-like_DNA-bd_sf"/>
</dbReference>
<reference evidence="3 4" key="1">
    <citation type="submission" date="2019-07" db="EMBL/GenBank/DDBJ databases">
        <authorList>
            <person name="Kim J."/>
        </authorList>
    </citation>
    <scope>NUCLEOTIDE SEQUENCE [LARGE SCALE GENOMIC DNA]</scope>
    <source>
        <strain evidence="3 4">JC52</strain>
    </source>
</reference>
<dbReference type="InterPro" id="IPR011991">
    <property type="entry name" value="ArsR-like_HTH"/>
</dbReference>
<dbReference type="RefSeq" id="WP_144845084.1">
    <property type="nucleotide sequence ID" value="NZ_VNJI01000007.1"/>
</dbReference>
<evidence type="ECO:0000313" key="4">
    <source>
        <dbReference type="Proteomes" id="UP000317036"/>
    </source>
</evidence>
<dbReference type="PROSITE" id="PS50987">
    <property type="entry name" value="HTH_ARSR_2"/>
    <property type="match status" value="1"/>
</dbReference>
<keyword evidence="4" id="KW-1185">Reference proteome</keyword>
<dbReference type="CDD" id="cd00090">
    <property type="entry name" value="HTH_ARSR"/>
    <property type="match status" value="1"/>
</dbReference>
<feature type="domain" description="HTH arsR-type" evidence="2">
    <location>
        <begin position="2"/>
        <end position="96"/>
    </location>
</feature>
<dbReference type="SMART" id="SM00418">
    <property type="entry name" value="HTH_ARSR"/>
    <property type="match status" value="1"/>
</dbReference>
<dbReference type="GO" id="GO:0003700">
    <property type="term" value="F:DNA-binding transcription factor activity"/>
    <property type="evidence" value="ECO:0007669"/>
    <property type="project" value="InterPro"/>
</dbReference>
<dbReference type="OrthoDB" id="9781958at2"/>
<dbReference type="Pfam" id="PF12840">
    <property type="entry name" value="HTH_20"/>
    <property type="match status" value="1"/>
</dbReference>
<accession>A0A559KEK4</accession>
<evidence type="ECO:0000256" key="1">
    <source>
        <dbReference type="ARBA" id="ARBA00023125"/>
    </source>
</evidence>
<name>A0A559KEK4_9BACL</name>
<dbReference type="SUPFAM" id="SSF46785">
    <property type="entry name" value="Winged helix' DNA-binding domain"/>
    <property type="match status" value="1"/>
</dbReference>
<dbReference type="InterPro" id="IPR036390">
    <property type="entry name" value="WH_DNA-bd_sf"/>
</dbReference>
<keyword evidence="1" id="KW-0238">DNA-binding</keyword>
<proteinExistence type="predicted"/>
<dbReference type="InterPro" id="IPR001845">
    <property type="entry name" value="HTH_ArsR_DNA-bd_dom"/>
</dbReference>
<organism evidence="3 4">
    <name type="scientific">Paenibacillus cremeus</name>
    <dbReference type="NCBI Taxonomy" id="2163881"/>
    <lineage>
        <taxon>Bacteria</taxon>
        <taxon>Bacillati</taxon>
        <taxon>Bacillota</taxon>
        <taxon>Bacilli</taxon>
        <taxon>Bacillales</taxon>
        <taxon>Paenibacillaceae</taxon>
        <taxon>Paenibacillus</taxon>
    </lineage>
</organism>
<protein>
    <submittedName>
        <fullName evidence="3">Helix-turn-helix domain-containing protein</fullName>
    </submittedName>
</protein>
<comment type="caution">
    <text evidence="3">The sequence shown here is derived from an EMBL/GenBank/DDBJ whole genome shotgun (WGS) entry which is preliminary data.</text>
</comment>
<sequence length="301" mass="34009">MLKAGTDRSFLPLYEALASSVRLDILERIAVQPMSVKELAQALGLSSAIMTMHIRKLEQGGLVRSEMMRKDGGTHKMCSLAITGIEITLPTASIENRAYHDVSVPVGHYTAYEVYPTCGLATREKVIGQFDDPRYFLEPERMHAGILWFGKGYVEYKIPNYLLAGQRLTEIEITLEIGSEAPGVNEHYPSDIYFYLNGTRLGMWTSPGDYGDRRGRYTPDWWNAKVNQYGLLKRIRIRDDGTTMDGQRLSDVGLSELVLDRNHWNLRLEVPEHTANVGGLTLYGAGFGNYPQDIGFRVYYE</sequence>
<dbReference type="PANTHER" id="PTHR38600">
    <property type="entry name" value="TRANSCRIPTIONAL REGULATORY PROTEIN"/>
    <property type="match status" value="1"/>
</dbReference>
<evidence type="ECO:0000259" key="2">
    <source>
        <dbReference type="PROSITE" id="PS50987"/>
    </source>
</evidence>
<dbReference type="Proteomes" id="UP000317036">
    <property type="component" value="Unassembled WGS sequence"/>
</dbReference>
<dbReference type="EMBL" id="VNJI01000007">
    <property type="protein sequence ID" value="TVY10554.1"/>
    <property type="molecule type" value="Genomic_DNA"/>
</dbReference>
<dbReference type="Gene3D" id="1.10.10.10">
    <property type="entry name" value="Winged helix-like DNA-binding domain superfamily/Winged helix DNA-binding domain"/>
    <property type="match status" value="1"/>
</dbReference>
<dbReference type="PANTHER" id="PTHR38600:SF1">
    <property type="entry name" value="TRANSCRIPTIONAL REGULATORY PROTEIN"/>
    <property type="match status" value="1"/>
</dbReference>
<evidence type="ECO:0000313" key="3">
    <source>
        <dbReference type="EMBL" id="TVY10554.1"/>
    </source>
</evidence>
<gene>
    <name evidence="3" type="ORF">FPZ49_07405</name>
</gene>
<dbReference type="GO" id="GO:0003677">
    <property type="term" value="F:DNA binding"/>
    <property type="evidence" value="ECO:0007669"/>
    <property type="project" value="UniProtKB-KW"/>
</dbReference>
<dbReference type="AlphaFoldDB" id="A0A559KEK4"/>